<feature type="binding site" evidence="5">
    <location>
        <position position="101"/>
    </location>
    <ligand>
        <name>a divalent metal cation</name>
        <dbReference type="ChEBI" id="CHEBI:60240"/>
        <label>1</label>
    </ligand>
</feature>
<evidence type="ECO:0000256" key="3">
    <source>
        <dbReference type="ARBA" id="ARBA00022112"/>
    </source>
</evidence>
<sequence length="240" mass="27355">MKISKIYEFLDNLSPFELQESWDNSGLIIGDFNQDVQKIVLSIDIDEMLIDSMDENTLLITHHPLIFSGLKQLEFNKYPANLIHKMIQKNISNISMHTNFDQTHLNEYVATEILGYKIEKKDGFVLYLDIDEDFDAFAQKIAATFSLPYAKCVKSSQRVKKVALTTGSGCSLIKYIEADCFLTGDIKYHDAMEAKSINLSLIDIGHFESEHFFAEILLKHLKNLGLEAIISSSKNPFTYI</sequence>
<organism evidence="6 7">
    <name type="scientific">Sulfurimonas xiamenensis</name>
    <dbReference type="NCBI Taxonomy" id="2590021"/>
    <lineage>
        <taxon>Bacteria</taxon>
        <taxon>Pseudomonadati</taxon>
        <taxon>Campylobacterota</taxon>
        <taxon>Epsilonproteobacteria</taxon>
        <taxon>Campylobacterales</taxon>
        <taxon>Sulfurimonadaceae</taxon>
        <taxon>Sulfurimonas</taxon>
    </lineage>
</organism>
<dbReference type="PANTHER" id="PTHR13799">
    <property type="entry name" value="NGG1 INTERACTING FACTOR 3"/>
    <property type="match status" value="1"/>
</dbReference>
<dbReference type="SUPFAM" id="SSF102705">
    <property type="entry name" value="NIF3 (NGG1p interacting factor 3)-like"/>
    <property type="match status" value="1"/>
</dbReference>
<evidence type="ECO:0000256" key="1">
    <source>
        <dbReference type="ARBA" id="ARBA00006964"/>
    </source>
</evidence>
<reference evidence="7" key="1">
    <citation type="submission" date="2019-06" db="EMBL/GenBank/DDBJ databases">
        <title>Sulfurimonas gotlandica sp. nov., a chemoautotrophic and psychrotolerant epsilonproteobacterium isolated from a pelagic redoxcline, and an emended description of the genus Sulfurimonas.</title>
        <authorList>
            <person name="Wang S."/>
            <person name="Jiang L."/>
            <person name="Shao Z."/>
        </authorList>
    </citation>
    <scope>NUCLEOTIDE SEQUENCE [LARGE SCALE GENOMIC DNA]</scope>
    <source>
        <strain evidence="7">1-1N</strain>
    </source>
</reference>
<dbReference type="KEGG" id="suln:FJR47_01850"/>
<evidence type="ECO:0000256" key="4">
    <source>
        <dbReference type="ARBA" id="ARBA00022723"/>
    </source>
</evidence>
<dbReference type="GO" id="GO:0046872">
    <property type="term" value="F:metal ion binding"/>
    <property type="evidence" value="ECO:0007669"/>
    <property type="project" value="UniProtKB-KW"/>
</dbReference>
<dbReference type="NCBIfam" id="TIGR00486">
    <property type="entry name" value="YbgI_SA1388"/>
    <property type="match status" value="1"/>
</dbReference>
<feature type="binding site" evidence="5">
    <location>
        <position position="62"/>
    </location>
    <ligand>
        <name>a divalent metal cation</name>
        <dbReference type="ChEBI" id="CHEBI:60240"/>
        <label>1</label>
    </ligand>
</feature>
<comment type="similarity">
    <text evidence="1">Belongs to the GTP cyclohydrolase I type 2/NIF3 family.</text>
</comment>
<dbReference type="AlphaFoldDB" id="A0AAJ4A2I3"/>
<evidence type="ECO:0000256" key="5">
    <source>
        <dbReference type="PIRSR" id="PIRSR602678-1"/>
    </source>
</evidence>
<dbReference type="RefSeq" id="WP_152298787.1">
    <property type="nucleotide sequence ID" value="NZ_CP041166.1"/>
</dbReference>
<dbReference type="EMBL" id="CP041166">
    <property type="protein sequence ID" value="QFR42722.1"/>
    <property type="molecule type" value="Genomic_DNA"/>
</dbReference>
<gene>
    <name evidence="6" type="ORF">FJR47_01850</name>
</gene>
<feature type="binding site" evidence="5">
    <location>
        <position position="206"/>
    </location>
    <ligand>
        <name>a divalent metal cation</name>
        <dbReference type="ChEBI" id="CHEBI:60240"/>
        <label>1</label>
    </ligand>
</feature>
<comment type="subunit">
    <text evidence="2">Homohexamer.</text>
</comment>
<proteinExistence type="inferred from homology"/>
<dbReference type="PANTHER" id="PTHR13799:SF14">
    <property type="entry name" value="GTP CYCLOHYDROLASE 1 TYPE 2 HOMOLOG"/>
    <property type="match status" value="1"/>
</dbReference>
<feature type="binding site" evidence="5">
    <location>
        <position position="63"/>
    </location>
    <ligand>
        <name>a divalent metal cation</name>
        <dbReference type="ChEBI" id="CHEBI:60240"/>
        <label>1</label>
    </ligand>
</feature>
<keyword evidence="4 5" id="KW-0479">Metal-binding</keyword>
<evidence type="ECO:0000313" key="7">
    <source>
        <dbReference type="Proteomes" id="UP000326061"/>
    </source>
</evidence>
<name>A0AAJ4A2I3_9BACT</name>
<evidence type="ECO:0000256" key="2">
    <source>
        <dbReference type="ARBA" id="ARBA00011643"/>
    </source>
</evidence>
<dbReference type="GO" id="GO:0005737">
    <property type="term" value="C:cytoplasm"/>
    <property type="evidence" value="ECO:0007669"/>
    <property type="project" value="TreeGrafter"/>
</dbReference>
<dbReference type="InterPro" id="IPR002678">
    <property type="entry name" value="DUF34/NIF3"/>
</dbReference>
<accession>A0AAJ4A2I3</accession>
<dbReference type="InterPro" id="IPR036069">
    <property type="entry name" value="DUF34/NIF3_sf"/>
</dbReference>
<dbReference type="Gene3D" id="3.40.1390.30">
    <property type="entry name" value="NIF3 (NGG1p interacting factor 3)-like"/>
    <property type="match status" value="2"/>
</dbReference>
<dbReference type="Proteomes" id="UP000326061">
    <property type="component" value="Chromosome"/>
</dbReference>
<feature type="binding site" evidence="5">
    <location>
        <position position="210"/>
    </location>
    <ligand>
        <name>a divalent metal cation</name>
        <dbReference type="ChEBI" id="CHEBI:60240"/>
        <label>1</label>
    </ligand>
</feature>
<dbReference type="Pfam" id="PF01784">
    <property type="entry name" value="DUF34_NIF3"/>
    <property type="match status" value="1"/>
</dbReference>
<protein>
    <recommendedName>
        <fullName evidence="3">GTP cyclohydrolase 1 type 2 homolog</fullName>
    </recommendedName>
</protein>
<keyword evidence="7" id="KW-1185">Reference proteome</keyword>
<dbReference type="FunFam" id="3.40.1390.30:FF:000001">
    <property type="entry name" value="GTP cyclohydrolase 1 type 2"/>
    <property type="match status" value="1"/>
</dbReference>
<evidence type="ECO:0000313" key="6">
    <source>
        <dbReference type="EMBL" id="QFR42722.1"/>
    </source>
</evidence>